<dbReference type="Gene3D" id="3.40.50.1820">
    <property type="entry name" value="alpha/beta hydrolase"/>
    <property type="match status" value="1"/>
</dbReference>
<dbReference type="PANTHER" id="PTHR43798:SF33">
    <property type="entry name" value="HYDROLASE, PUTATIVE (AFU_ORTHOLOGUE AFUA_2G14860)-RELATED"/>
    <property type="match status" value="1"/>
</dbReference>
<name>A0A411HKP6_9GAMM</name>
<dbReference type="InterPro" id="IPR029058">
    <property type="entry name" value="AB_hydrolase_fold"/>
</dbReference>
<dbReference type="GO" id="GO:0016020">
    <property type="term" value="C:membrane"/>
    <property type="evidence" value="ECO:0007669"/>
    <property type="project" value="TreeGrafter"/>
</dbReference>
<sequence length="353" mass="38842">MRKAVNICKGIFISILMSSSAIAADETSKVIDDPAYTRAQRLIEVEPGRKLNLYCLGEGTPTVIFVSGVADDTSAWARVQPAIAAHTRVCSYDRAGIGYSDAGRRPADSANIVDDLHRLLNAASIKPPYILVGHSMGGMHARLYADSYLPEVAGMVLVDSVSETGQENAWRLDPQQPTHEHAFALDPKELANQRDCIKAAQLGFVEGSESYKMCVPPDDPRYSDAINASLHKAYMSLGFQQAAISEQNTYQESSDEVRAARRWYGDMPLIVLYAPLPARRDGETQAHRDALDRVRLSFLDQLVALSKRGIVRLVPTATHEIQKSQPDAVIKAILEVLKDAREPKEHDPAAQHQ</sequence>
<dbReference type="InterPro" id="IPR050266">
    <property type="entry name" value="AB_hydrolase_sf"/>
</dbReference>
<evidence type="ECO:0000259" key="2">
    <source>
        <dbReference type="Pfam" id="PF00561"/>
    </source>
</evidence>
<gene>
    <name evidence="3" type="ORF">ELE36_11690</name>
</gene>
<dbReference type="RefSeq" id="WP_129833492.1">
    <property type="nucleotide sequence ID" value="NZ_CP035704.1"/>
</dbReference>
<reference evidence="3 4" key="1">
    <citation type="submission" date="2019-01" db="EMBL/GenBank/DDBJ databases">
        <title>Pseudolysobacter antarctica gen. nov., sp. nov., isolated from Fildes Peninsula, Antarctica.</title>
        <authorList>
            <person name="Wei Z."/>
            <person name="Peng F."/>
        </authorList>
    </citation>
    <scope>NUCLEOTIDE SEQUENCE [LARGE SCALE GENOMIC DNA]</scope>
    <source>
        <strain evidence="3 4">AQ6-296</strain>
    </source>
</reference>
<dbReference type="EMBL" id="CP035704">
    <property type="protein sequence ID" value="QBB70957.1"/>
    <property type="molecule type" value="Genomic_DNA"/>
</dbReference>
<keyword evidence="3" id="KW-0378">Hydrolase</keyword>
<feature type="signal peptide" evidence="1">
    <location>
        <begin position="1"/>
        <end position="23"/>
    </location>
</feature>
<organism evidence="3 4">
    <name type="scientific">Pseudolysobacter antarcticus</name>
    <dbReference type="NCBI Taxonomy" id="2511995"/>
    <lineage>
        <taxon>Bacteria</taxon>
        <taxon>Pseudomonadati</taxon>
        <taxon>Pseudomonadota</taxon>
        <taxon>Gammaproteobacteria</taxon>
        <taxon>Lysobacterales</taxon>
        <taxon>Rhodanobacteraceae</taxon>
        <taxon>Pseudolysobacter</taxon>
    </lineage>
</organism>
<dbReference type="GO" id="GO:0046464">
    <property type="term" value="P:acylglycerol catabolic process"/>
    <property type="evidence" value="ECO:0007669"/>
    <property type="project" value="TreeGrafter"/>
</dbReference>
<dbReference type="InterPro" id="IPR000073">
    <property type="entry name" value="AB_hydrolase_1"/>
</dbReference>
<evidence type="ECO:0000313" key="4">
    <source>
        <dbReference type="Proteomes" id="UP000291562"/>
    </source>
</evidence>
<dbReference type="Pfam" id="PF00561">
    <property type="entry name" value="Abhydrolase_1"/>
    <property type="match status" value="1"/>
</dbReference>
<dbReference type="KEGG" id="xbc:ELE36_11690"/>
<evidence type="ECO:0000256" key="1">
    <source>
        <dbReference type="SAM" id="SignalP"/>
    </source>
</evidence>
<feature type="domain" description="AB hydrolase-1" evidence="2">
    <location>
        <begin position="61"/>
        <end position="164"/>
    </location>
</feature>
<keyword evidence="4" id="KW-1185">Reference proteome</keyword>
<keyword evidence="1" id="KW-0732">Signal</keyword>
<feature type="chain" id="PRO_5019343456" evidence="1">
    <location>
        <begin position="24"/>
        <end position="353"/>
    </location>
</feature>
<protein>
    <submittedName>
        <fullName evidence="3">Alpha/beta hydrolase</fullName>
    </submittedName>
</protein>
<dbReference type="AlphaFoldDB" id="A0A411HKP6"/>
<accession>A0A411HKP6</accession>
<dbReference type="OrthoDB" id="7185741at2"/>
<dbReference type="GO" id="GO:0047372">
    <property type="term" value="F:monoacylglycerol lipase activity"/>
    <property type="evidence" value="ECO:0007669"/>
    <property type="project" value="TreeGrafter"/>
</dbReference>
<dbReference type="PANTHER" id="PTHR43798">
    <property type="entry name" value="MONOACYLGLYCEROL LIPASE"/>
    <property type="match status" value="1"/>
</dbReference>
<dbReference type="Proteomes" id="UP000291562">
    <property type="component" value="Chromosome"/>
</dbReference>
<dbReference type="SUPFAM" id="SSF53474">
    <property type="entry name" value="alpha/beta-Hydrolases"/>
    <property type="match status" value="1"/>
</dbReference>
<proteinExistence type="predicted"/>
<evidence type="ECO:0000313" key="3">
    <source>
        <dbReference type="EMBL" id="QBB70957.1"/>
    </source>
</evidence>